<feature type="domain" description="EfeO-type cupredoxin-like" evidence="2">
    <location>
        <begin position="14"/>
        <end position="101"/>
    </location>
</feature>
<dbReference type="eggNOG" id="COG3794">
    <property type="taxonomic scope" value="Bacteria"/>
</dbReference>
<keyword evidence="1" id="KW-0732">Signal</keyword>
<dbReference type="InterPro" id="IPR028096">
    <property type="entry name" value="EfeO_Cupredoxin"/>
</dbReference>
<dbReference type="SUPFAM" id="SSF49503">
    <property type="entry name" value="Cupredoxins"/>
    <property type="match status" value="1"/>
</dbReference>
<dbReference type="Proteomes" id="UP000009319">
    <property type="component" value="Unassembled WGS sequence"/>
</dbReference>
<dbReference type="InterPro" id="IPR008972">
    <property type="entry name" value="Cupredoxin"/>
</dbReference>
<keyword evidence="4" id="KW-1185">Reference proteome</keyword>
<dbReference type="RefSeq" id="WP_007536304.1">
    <property type="nucleotide sequence ID" value="NZ_HF536773.1"/>
</dbReference>
<feature type="signal peptide" evidence="1">
    <location>
        <begin position="1"/>
        <end position="23"/>
    </location>
</feature>
<dbReference type="EMBL" id="CANI01000043">
    <property type="protein sequence ID" value="CCM79225.1"/>
    <property type="molecule type" value="Genomic_DNA"/>
</dbReference>
<evidence type="ECO:0000313" key="3">
    <source>
        <dbReference type="EMBL" id="CCM79225.1"/>
    </source>
</evidence>
<evidence type="ECO:0000256" key="1">
    <source>
        <dbReference type="SAM" id="SignalP"/>
    </source>
</evidence>
<reference evidence="3 4" key="1">
    <citation type="journal article" date="2013" name="Genome Announc.">
        <title>Draft Genome Sequence of Rhizobium mesoamericanum STM3625, a Nitrogen-Fixing Symbiont of Mimosa pudica Isolated in French Guiana (South America).</title>
        <authorList>
            <person name="Moulin L."/>
            <person name="Mornico D."/>
            <person name="Melkonian R."/>
            <person name="Klonowska A."/>
        </authorList>
    </citation>
    <scope>NUCLEOTIDE SEQUENCE [LARGE SCALE GENOMIC DNA]</scope>
    <source>
        <strain evidence="3 4">STM3625</strain>
    </source>
</reference>
<evidence type="ECO:0000259" key="2">
    <source>
        <dbReference type="Pfam" id="PF13473"/>
    </source>
</evidence>
<feature type="chain" id="PRO_5003836360" evidence="1">
    <location>
        <begin position="24"/>
        <end position="105"/>
    </location>
</feature>
<dbReference type="PANTHER" id="PTHR36507">
    <property type="entry name" value="BLL1555 PROTEIN"/>
    <property type="match status" value="1"/>
</dbReference>
<dbReference type="PANTHER" id="PTHR36507:SF1">
    <property type="entry name" value="BLL1555 PROTEIN"/>
    <property type="match status" value="1"/>
</dbReference>
<sequence>MLRRHLWMVAVSALTTGVVPARAETVTVIIEKMMFSPAEISARPGDTIEWINKDILAHTATVMGDWEVVIPPGKSGSLVLKATTSVDYYCRFHPNMKGRISVPPQ</sequence>
<accession>K0Q356</accession>
<evidence type="ECO:0000313" key="4">
    <source>
        <dbReference type="Proteomes" id="UP000009319"/>
    </source>
</evidence>
<dbReference type="InterPro" id="IPR052721">
    <property type="entry name" value="ET_Amicyanin"/>
</dbReference>
<dbReference type="Pfam" id="PF13473">
    <property type="entry name" value="Cupredoxin_1"/>
    <property type="match status" value="1"/>
</dbReference>
<gene>
    <name evidence="3" type="ORF">BN77_p10478</name>
</gene>
<dbReference type="STRING" id="1211777.BN77_p10478"/>
<name>K0Q356_9HYPH</name>
<dbReference type="HOGENOM" id="CLU_084115_4_1_5"/>
<organism evidence="3 4">
    <name type="scientific">Rhizobium mesoamericanum STM3625</name>
    <dbReference type="NCBI Taxonomy" id="1211777"/>
    <lineage>
        <taxon>Bacteria</taxon>
        <taxon>Pseudomonadati</taxon>
        <taxon>Pseudomonadota</taxon>
        <taxon>Alphaproteobacteria</taxon>
        <taxon>Hyphomicrobiales</taxon>
        <taxon>Rhizobiaceae</taxon>
        <taxon>Rhizobium/Agrobacterium group</taxon>
        <taxon>Rhizobium</taxon>
    </lineage>
</organism>
<dbReference type="Gene3D" id="2.60.40.420">
    <property type="entry name" value="Cupredoxins - blue copper proteins"/>
    <property type="match status" value="1"/>
</dbReference>
<dbReference type="AlphaFoldDB" id="K0Q356"/>
<comment type="caution">
    <text evidence="3">The sequence shown here is derived from an EMBL/GenBank/DDBJ whole genome shotgun (WGS) entry which is preliminary data.</text>
</comment>
<protein>
    <submittedName>
        <fullName evidence="3">Amicyanin protein</fullName>
    </submittedName>
</protein>
<proteinExistence type="predicted"/>